<evidence type="ECO:0000256" key="3">
    <source>
        <dbReference type="ARBA" id="ARBA00022692"/>
    </source>
</evidence>
<evidence type="ECO:0000313" key="13">
    <source>
        <dbReference type="Proteomes" id="UP000824469"/>
    </source>
</evidence>
<dbReference type="PANTHER" id="PTHR46905">
    <property type="entry name" value="RING-H2 FINGER PROTEIN ATL78"/>
    <property type="match status" value="1"/>
</dbReference>
<keyword evidence="9" id="KW-0863">Zinc-finger</keyword>
<keyword evidence="6 10" id="KW-1133">Transmembrane helix</keyword>
<dbReference type="PROSITE" id="PS50089">
    <property type="entry name" value="ZF_RING_2"/>
    <property type="match status" value="1"/>
</dbReference>
<dbReference type="InterPro" id="IPR044602">
    <property type="entry name" value="ATL10/ATL72-79-like"/>
</dbReference>
<evidence type="ECO:0000256" key="1">
    <source>
        <dbReference type="ARBA" id="ARBA00004167"/>
    </source>
</evidence>
<feature type="transmembrane region" description="Helical" evidence="10">
    <location>
        <begin position="46"/>
        <end position="66"/>
    </location>
</feature>
<sequence length="175" mass="19191">SSVTSPGFKGSWQIRRMKFEACSNAVGLSSESQQAEINPYITENTIIVLLALLSALICFLGFHSIFPWDYFYGLHEGQTSARLANTGLKKKSIKALPSMVYSKVRSDPNIVAECPVCLVEYVGGEILRVLPKCGHSFHMECVDKWLLSHSSCPTCRQSSSERSSCGGHIRGEEGG</sequence>
<keyword evidence="5" id="KW-0862">Zinc</keyword>
<feature type="domain" description="RING-type" evidence="11">
    <location>
        <begin position="114"/>
        <end position="156"/>
    </location>
</feature>
<dbReference type="OMA" id="AMECLIC"/>
<dbReference type="GO" id="GO:0008270">
    <property type="term" value="F:zinc ion binding"/>
    <property type="evidence" value="ECO:0007669"/>
    <property type="project" value="UniProtKB-KW"/>
</dbReference>
<dbReference type="SUPFAM" id="SSF57850">
    <property type="entry name" value="RING/U-box"/>
    <property type="match status" value="1"/>
</dbReference>
<dbReference type="CDD" id="cd16461">
    <property type="entry name" value="RING-H2_EL5-like"/>
    <property type="match status" value="1"/>
</dbReference>
<keyword evidence="2" id="KW-0808">Transferase</keyword>
<dbReference type="EMBL" id="JAHRHJ020000005">
    <property type="protein sequence ID" value="KAH9316327.1"/>
    <property type="molecule type" value="Genomic_DNA"/>
</dbReference>
<reference evidence="12 13" key="1">
    <citation type="journal article" date="2021" name="Nat. Plants">
        <title>The Taxus genome provides insights into paclitaxel biosynthesis.</title>
        <authorList>
            <person name="Xiong X."/>
            <person name="Gou J."/>
            <person name="Liao Q."/>
            <person name="Li Y."/>
            <person name="Zhou Q."/>
            <person name="Bi G."/>
            <person name="Li C."/>
            <person name="Du R."/>
            <person name="Wang X."/>
            <person name="Sun T."/>
            <person name="Guo L."/>
            <person name="Liang H."/>
            <person name="Lu P."/>
            <person name="Wu Y."/>
            <person name="Zhang Z."/>
            <person name="Ro D.K."/>
            <person name="Shang Y."/>
            <person name="Huang S."/>
            <person name="Yan J."/>
        </authorList>
    </citation>
    <scope>NUCLEOTIDE SEQUENCE [LARGE SCALE GENOMIC DNA]</scope>
    <source>
        <strain evidence="12">Ta-2019</strain>
    </source>
</reference>
<keyword evidence="7 10" id="KW-0472">Membrane</keyword>
<dbReference type="Proteomes" id="UP000824469">
    <property type="component" value="Unassembled WGS sequence"/>
</dbReference>
<dbReference type="InterPro" id="IPR001841">
    <property type="entry name" value="Znf_RING"/>
</dbReference>
<protein>
    <recommendedName>
        <fullName evidence="11">RING-type domain-containing protein</fullName>
    </recommendedName>
</protein>
<gene>
    <name evidence="12" type="ORF">KI387_024954</name>
</gene>
<evidence type="ECO:0000256" key="9">
    <source>
        <dbReference type="PROSITE-ProRule" id="PRU00175"/>
    </source>
</evidence>
<evidence type="ECO:0000256" key="8">
    <source>
        <dbReference type="ARBA" id="ARBA00024209"/>
    </source>
</evidence>
<evidence type="ECO:0000256" key="4">
    <source>
        <dbReference type="ARBA" id="ARBA00022723"/>
    </source>
</evidence>
<evidence type="ECO:0000256" key="10">
    <source>
        <dbReference type="SAM" id="Phobius"/>
    </source>
</evidence>
<dbReference type="GO" id="GO:0016567">
    <property type="term" value="P:protein ubiquitination"/>
    <property type="evidence" value="ECO:0007669"/>
    <property type="project" value="InterPro"/>
</dbReference>
<comment type="similarity">
    <text evidence="8">Belongs to the RING-type zinc finger family. ATL subfamily.</text>
</comment>
<keyword evidence="4" id="KW-0479">Metal-binding</keyword>
<comment type="subcellular location">
    <subcellularLocation>
        <location evidence="1">Membrane</location>
        <topology evidence="1">Single-pass membrane protein</topology>
    </subcellularLocation>
</comment>
<dbReference type="AlphaFoldDB" id="A0AA38LD76"/>
<dbReference type="GO" id="GO:0016020">
    <property type="term" value="C:membrane"/>
    <property type="evidence" value="ECO:0007669"/>
    <property type="project" value="UniProtKB-SubCell"/>
</dbReference>
<keyword evidence="3 10" id="KW-0812">Transmembrane</keyword>
<dbReference type="PANTHER" id="PTHR46905:SF7">
    <property type="entry name" value="RING-H2 FINGER PROTEIN ATL78"/>
    <property type="match status" value="1"/>
</dbReference>
<keyword evidence="13" id="KW-1185">Reference proteome</keyword>
<name>A0AA38LD76_TAXCH</name>
<feature type="non-terminal residue" evidence="12">
    <location>
        <position position="1"/>
    </location>
</feature>
<dbReference type="Gene3D" id="3.30.40.10">
    <property type="entry name" value="Zinc/RING finger domain, C3HC4 (zinc finger)"/>
    <property type="match status" value="1"/>
</dbReference>
<comment type="caution">
    <text evidence="12">The sequence shown here is derived from an EMBL/GenBank/DDBJ whole genome shotgun (WGS) entry which is preliminary data.</text>
</comment>
<evidence type="ECO:0000256" key="6">
    <source>
        <dbReference type="ARBA" id="ARBA00022989"/>
    </source>
</evidence>
<organism evidence="12 13">
    <name type="scientific">Taxus chinensis</name>
    <name type="common">Chinese yew</name>
    <name type="synonym">Taxus wallichiana var. chinensis</name>
    <dbReference type="NCBI Taxonomy" id="29808"/>
    <lineage>
        <taxon>Eukaryota</taxon>
        <taxon>Viridiplantae</taxon>
        <taxon>Streptophyta</taxon>
        <taxon>Embryophyta</taxon>
        <taxon>Tracheophyta</taxon>
        <taxon>Spermatophyta</taxon>
        <taxon>Pinopsida</taxon>
        <taxon>Pinidae</taxon>
        <taxon>Conifers II</taxon>
        <taxon>Cupressales</taxon>
        <taxon>Taxaceae</taxon>
        <taxon>Taxus</taxon>
    </lineage>
</organism>
<evidence type="ECO:0000259" key="11">
    <source>
        <dbReference type="PROSITE" id="PS50089"/>
    </source>
</evidence>
<evidence type="ECO:0000256" key="7">
    <source>
        <dbReference type="ARBA" id="ARBA00023136"/>
    </source>
</evidence>
<evidence type="ECO:0000313" key="12">
    <source>
        <dbReference type="EMBL" id="KAH9316327.1"/>
    </source>
</evidence>
<evidence type="ECO:0000256" key="2">
    <source>
        <dbReference type="ARBA" id="ARBA00022679"/>
    </source>
</evidence>
<dbReference type="Pfam" id="PF13639">
    <property type="entry name" value="zf-RING_2"/>
    <property type="match status" value="1"/>
</dbReference>
<evidence type="ECO:0000256" key="5">
    <source>
        <dbReference type="ARBA" id="ARBA00022833"/>
    </source>
</evidence>
<dbReference type="GO" id="GO:0016740">
    <property type="term" value="F:transferase activity"/>
    <property type="evidence" value="ECO:0007669"/>
    <property type="project" value="UniProtKB-KW"/>
</dbReference>
<accession>A0AA38LD76</accession>
<dbReference type="InterPro" id="IPR013083">
    <property type="entry name" value="Znf_RING/FYVE/PHD"/>
</dbReference>
<proteinExistence type="inferred from homology"/>
<dbReference type="SMART" id="SM00184">
    <property type="entry name" value="RING"/>
    <property type="match status" value="1"/>
</dbReference>